<dbReference type="Gene3D" id="1.10.10.60">
    <property type="entry name" value="Homeodomain-like"/>
    <property type="match status" value="2"/>
</dbReference>
<evidence type="ECO:0000256" key="2">
    <source>
        <dbReference type="ARBA" id="ARBA00023125"/>
    </source>
</evidence>
<protein>
    <submittedName>
        <fullName evidence="5">Helix-turn-helix transcriptional regulator</fullName>
    </submittedName>
</protein>
<feature type="domain" description="HTH araC/xylS-type" evidence="4">
    <location>
        <begin position="179"/>
        <end position="278"/>
    </location>
</feature>
<comment type="caution">
    <text evidence="5">The sequence shown here is derived from an EMBL/GenBank/DDBJ whole genome shotgun (WGS) entry which is preliminary data.</text>
</comment>
<dbReference type="InterPro" id="IPR018060">
    <property type="entry name" value="HTH_AraC"/>
</dbReference>
<dbReference type="EMBL" id="JAVRHR010000002">
    <property type="protein sequence ID" value="MDT0607350.1"/>
    <property type="molecule type" value="Genomic_DNA"/>
</dbReference>
<organism evidence="5 6">
    <name type="scientific">Croceitalea rosinachiae</name>
    <dbReference type="NCBI Taxonomy" id="3075596"/>
    <lineage>
        <taxon>Bacteria</taxon>
        <taxon>Pseudomonadati</taxon>
        <taxon>Bacteroidota</taxon>
        <taxon>Flavobacteriia</taxon>
        <taxon>Flavobacteriales</taxon>
        <taxon>Flavobacteriaceae</taxon>
        <taxon>Croceitalea</taxon>
    </lineage>
</organism>
<gene>
    <name evidence="5" type="ORF">RM706_09935</name>
</gene>
<evidence type="ECO:0000313" key="6">
    <source>
        <dbReference type="Proteomes" id="UP001255246"/>
    </source>
</evidence>
<evidence type="ECO:0000313" key="5">
    <source>
        <dbReference type="EMBL" id="MDT0607350.1"/>
    </source>
</evidence>
<evidence type="ECO:0000256" key="3">
    <source>
        <dbReference type="ARBA" id="ARBA00023163"/>
    </source>
</evidence>
<dbReference type="InterPro" id="IPR014710">
    <property type="entry name" value="RmlC-like_jellyroll"/>
</dbReference>
<accession>A0ABU3ABR9</accession>
<dbReference type="InterPro" id="IPR009057">
    <property type="entry name" value="Homeodomain-like_sf"/>
</dbReference>
<keyword evidence="6" id="KW-1185">Reference proteome</keyword>
<name>A0ABU3ABR9_9FLAO</name>
<keyword evidence="3" id="KW-0804">Transcription</keyword>
<keyword evidence="2" id="KW-0238">DNA-binding</keyword>
<dbReference type="SMART" id="SM00342">
    <property type="entry name" value="HTH_ARAC"/>
    <property type="match status" value="1"/>
</dbReference>
<reference evidence="5 6" key="1">
    <citation type="submission" date="2023-09" db="EMBL/GenBank/DDBJ databases">
        <authorList>
            <person name="Rey-Velasco X."/>
        </authorList>
    </citation>
    <scope>NUCLEOTIDE SEQUENCE [LARGE SCALE GENOMIC DNA]</scope>
    <source>
        <strain evidence="5 6">F388</strain>
    </source>
</reference>
<dbReference type="InterPro" id="IPR011051">
    <property type="entry name" value="RmlC_Cupin_sf"/>
</dbReference>
<evidence type="ECO:0000259" key="4">
    <source>
        <dbReference type="PROSITE" id="PS01124"/>
    </source>
</evidence>
<dbReference type="SUPFAM" id="SSF46689">
    <property type="entry name" value="Homeodomain-like"/>
    <property type="match status" value="2"/>
</dbReference>
<evidence type="ECO:0000256" key="1">
    <source>
        <dbReference type="ARBA" id="ARBA00023015"/>
    </source>
</evidence>
<dbReference type="PROSITE" id="PS00041">
    <property type="entry name" value="HTH_ARAC_FAMILY_1"/>
    <property type="match status" value="1"/>
</dbReference>
<dbReference type="SUPFAM" id="SSF51182">
    <property type="entry name" value="RmlC-like cupins"/>
    <property type="match status" value="1"/>
</dbReference>
<dbReference type="RefSeq" id="WP_311350958.1">
    <property type="nucleotide sequence ID" value="NZ_JAVRHR010000002.1"/>
</dbReference>
<dbReference type="Pfam" id="PF12833">
    <property type="entry name" value="HTH_18"/>
    <property type="match status" value="1"/>
</dbReference>
<dbReference type="InterPro" id="IPR003313">
    <property type="entry name" value="AraC-bd"/>
</dbReference>
<dbReference type="Pfam" id="PF02311">
    <property type="entry name" value="AraC_binding"/>
    <property type="match status" value="1"/>
</dbReference>
<keyword evidence="1" id="KW-0805">Transcription regulation</keyword>
<dbReference type="InterPro" id="IPR018062">
    <property type="entry name" value="HTH_AraC-typ_CS"/>
</dbReference>
<sequence>MRVYPFTIPKMPEENIIVQEDKSQTFFDRLHQHEEIQISHIIRGQGKLIVGNNISGYTSGDTFAIGSNVPHLFQSAPSNTSSHMVSLFFLPQAFGNNFFRLPEMQELNSFFEDVKFGLSIKNRPHNLFEHFNNLKTANRFLLFTSLLDILRIISLEETALLSGKPYSKSISNNQGKRLQLIFDYVIKNFDQKIALETIAGVAHLTTNAFCRFFKQRTNKSFFTFLAEVRIAHACQLLLENNDLSMTEVADCSGFNSISNFNKQFKSIKGISPSGYQKSIIQSKNN</sequence>
<proteinExistence type="predicted"/>
<dbReference type="Proteomes" id="UP001255246">
    <property type="component" value="Unassembled WGS sequence"/>
</dbReference>
<dbReference type="PANTHER" id="PTHR43280">
    <property type="entry name" value="ARAC-FAMILY TRANSCRIPTIONAL REGULATOR"/>
    <property type="match status" value="1"/>
</dbReference>
<dbReference type="PANTHER" id="PTHR43280:SF2">
    <property type="entry name" value="HTH-TYPE TRANSCRIPTIONAL REGULATOR EXSA"/>
    <property type="match status" value="1"/>
</dbReference>
<dbReference type="Gene3D" id="2.60.120.10">
    <property type="entry name" value="Jelly Rolls"/>
    <property type="match status" value="1"/>
</dbReference>
<dbReference type="PROSITE" id="PS01124">
    <property type="entry name" value="HTH_ARAC_FAMILY_2"/>
    <property type="match status" value="1"/>
</dbReference>